<dbReference type="Proteomes" id="UP000005408">
    <property type="component" value="Unassembled WGS sequence"/>
</dbReference>
<protein>
    <recommendedName>
        <fullName evidence="3">TNFR-Cys domain-containing protein</fullName>
    </recommendedName>
</protein>
<dbReference type="InterPro" id="IPR001368">
    <property type="entry name" value="TNFR/NGFR_Cys_rich_reg"/>
</dbReference>
<reference evidence="4" key="1">
    <citation type="submission" date="2022-08" db="UniProtKB">
        <authorList>
            <consortium name="EnsemblMetazoa"/>
        </authorList>
    </citation>
    <scope>IDENTIFICATION</scope>
    <source>
        <strain evidence="4">05x7-T-G4-1.051#20</strain>
    </source>
</reference>
<dbReference type="EnsemblMetazoa" id="G35506.2">
    <property type="protein sequence ID" value="G35506.2:cds"/>
    <property type="gene ID" value="G35506"/>
</dbReference>
<evidence type="ECO:0000259" key="3">
    <source>
        <dbReference type="PROSITE" id="PS50050"/>
    </source>
</evidence>
<feature type="repeat" description="TNFR-Cys" evidence="1">
    <location>
        <begin position="52"/>
        <end position="94"/>
    </location>
</feature>
<dbReference type="PROSITE" id="PS00652">
    <property type="entry name" value="TNFR_NGFR_1"/>
    <property type="match status" value="1"/>
</dbReference>
<keyword evidence="2" id="KW-1133">Transmembrane helix</keyword>
<keyword evidence="5" id="KW-1185">Reference proteome</keyword>
<accession>A0A8W8MXQ6</accession>
<keyword evidence="1" id="KW-1015">Disulfide bond</keyword>
<evidence type="ECO:0000256" key="1">
    <source>
        <dbReference type="PROSITE-ProRule" id="PRU00206"/>
    </source>
</evidence>
<dbReference type="AlphaFoldDB" id="A0A8W8MXQ6"/>
<proteinExistence type="predicted"/>
<dbReference type="Gene3D" id="2.10.50.10">
    <property type="entry name" value="Tumor Necrosis Factor Receptor, subunit A, domain 2"/>
    <property type="match status" value="1"/>
</dbReference>
<name>A0A8W8MXQ6_MAGGI</name>
<keyword evidence="2" id="KW-0472">Membrane</keyword>
<evidence type="ECO:0000313" key="4">
    <source>
        <dbReference type="EnsemblMetazoa" id="G35506.2:cds"/>
    </source>
</evidence>
<sequence length="320" mass="36283">MIHDENCVVYLCNVGGAAQSLFPCDQDPKDATEIGLERNPKYRVTHGFTCKICKLGTYYDKRTFEFRCRTCRNCTTLWRVDKESRCTHRSDAACGDTIEFLIIHKLQASSDEVKTRAYQDLSSQNVILLILLSLLTLLLITTIFAVLCRAYNRASMRHCIKDATRRSGHKETLQCQNNFQPTIFQPFSSSESTAIDIDVPKDNGETRPKGTTHNAQRNVVENERRNRPPTLHLSSGSTIEPEFNCSSWNLAASDLLSITQFTVGNTNIALSRSVICQFSDRRSEPGNEDESLDMLSQFSSVLELRYKPLEMMEENKSDIT</sequence>
<feature type="disulfide bond" evidence="1">
    <location>
        <begin position="53"/>
        <end position="68"/>
    </location>
</feature>
<feature type="transmembrane region" description="Helical" evidence="2">
    <location>
        <begin position="126"/>
        <end position="148"/>
    </location>
</feature>
<evidence type="ECO:0000313" key="5">
    <source>
        <dbReference type="Proteomes" id="UP000005408"/>
    </source>
</evidence>
<feature type="domain" description="TNFR-Cys" evidence="3">
    <location>
        <begin position="52"/>
        <end position="94"/>
    </location>
</feature>
<keyword evidence="2" id="KW-0812">Transmembrane</keyword>
<organism evidence="4 5">
    <name type="scientific">Magallana gigas</name>
    <name type="common">Pacific oyster</name>
    <name type="synonym">Crassostrea gigas</name>
    <dbReference type="NCBI Taxonomy" id="29159"/>
    <lineage>
        <taxon>Eukaryota</taxon>
        <taxon>Metazoa</taxon>
        <taxon>Spiralia</taxon>
        <taxon>Lophotrochozoa</taxon>
        <taxon>Mollusca</taxon>
        <taxon>Bivalvia</taxon>
        <taxon>Autobranchia</taxon>
        <taxon>Pteriomorphia</taxon>
        <taxon>Ostreida</taxon>
        <taxon>Ostreoidea</taxon>
        <taxon>Ostreidae</taxon>
        <taxon>Magallana</taxon>
    </lineage>
</organism>
<comment type="caution">
    <text evidence="1">Lacks conserved residue(s) required for the propagation of feature annotation.</text>
</comment>
<dbReference type="PROSITE" id="PS50050">
    <property type="entry name" value="TNFR_NGFR_2"/>
    <property type="match status" value="1"/>
</dbReference>
<evidence type="ECO:0000256" key="2">
    <source>
        <dbReference type="SAM" id="Phobius"/>
    </source>
</evidence>